<dbReference type="Pfam" id="PF00512">
    <property type="entry name" value="HisKA"/>
    <property type="match status" value="1"/>
</dbReference>
<dbReference type="SMART" id="SM00388">
    <property type="entry name" value="HisKA"/>
    <property type="match status" value="1"/>
</dbReference>
<gene>
    <name evidence="10" type="ORF">FHS57_001853</name>
</gene>
<dbReference type="SUPFAM" id="SSF55874">
    <property type="entry name" value="ATPase domain of HSP90 chaperone/DNA topoisomerase II/histidine kinase"/>
    <property type="match status" value="1"/>
</dbReference>
<dbReference type="CDD" id="cd00082">
    <property type="entry name" value="HisKA"/>
    <property type="match status" value="1"/>
</dbReference>
<reference evidence="10 11" key="1">
    <citation type="submission" date="2020-08" db="EMBL/GenBank/DDBJ databases">
        <title>Genomic Encyclopedia of Type Strains, Phase IV (KMG-IV): sequencing the most valuable type-strain genomes for metagenomic binning, comparative biology and taxonomic classification.</title>
        <authorList>
            <person name="Goeker M."/>
        </authorList>
    </citation>
    <scope>NUCLEOTIDE SEQUENCE [LARGE SCALE GENOMIC DNA]</scope>
    <source>
        <strain evidence="10 11">DSM 17976</strain>
    </source>
</reference>
<dbReference type="PANTHER" id="PTHR45436">
    <property type="entry name" value="SENSOR HISTIDINE KINASE YKOH"/>
    <property type="match status" value="1"/>
</dbReference>
<dbReference type="Pfam" id="PF02518">
    <property type="entry name" value="HATPase_c"/>
    <property type="match status" value="1"/>
</dbReference>
<dbReference type="InterPro" id="IPR050428">
    <property type="entry name" value="TCS_sensor_his_kinase"/>
</dbReference>
<evidence type="ECO:0000256" key="3">
    <source>
        <dbReference type="ARBA" id="ARBA00022553"/>
    </source>
</evidence>
<evidence type="ECO:0000256" key="4">
    <source>
        <dbReference type="ARBA" id="ARBA00022679"/>
    </source>
</evidence>
<evidence type="ECO:0000256" key="1">
    <source>
        <dbReference type="ARBA" id="ARBA00000085"/>
    </source>
</evidence>
<dbReference type="EC" id="2.7.13.3" evidence="2"/>
<dbReference type="AlphaFoldDB" id="A0A7W6EPZ4"/>
<evidence type="ECO:0000256" key="7">
    <source>
        <dbReference type="ARBA" id="ARBA00022989"/>
    </source>
</evidence>
<dbReference type="InterPro" id="IPR003661">
    <property type="entry name" value="HisK_dim/P_dom"/>
</dbReference>
<dbReference type="GO" id="GO:0000155">
    <property type="term" value="F:phosphorelay sensor kinase activity"/>
    <property type="evidence" value="ECO:0007669"/>
    <property type="project" value="InterPro"/>
</dbReference>
<keyword evidence="3" id="KW-0597">Phosphoprotein</keyword>
<keyword evidence="11" id="KW-1185">Reference proteome</keyword>
<evidence type="ECO:0000256" key="2">
    <source>
        <dbReference type="ARBA" id="ARBA00012438"/>
    </source>
</evidence>
<dbReference type="Proteomes" id="UP000541352">
    <property type="component" value="Unassembled WGS sequence"/>
</dbReference>
<name>A0A7W6EPZ4_9BACT</name>
<keyword evidence="5 8" id="KW-0812">Transmembrane</keyword>
<dbReference type="InterPro" id="IPR005467">
    <property type="entry name" value="His_kinase_dom"/>
</dbReference>
<proteinExistence type="predicted"/>
<evidence type="ECO:0000313" key="11">
    <source>
        <dbReference type="Proteomes" id="UP000541352"/>
    </source>
</evidence>
<dbReference type="GO" id="GO:0005886">
    <property type="term" value="C:plasma membrane"/>
    <property type="evidence" value="ECO:0007669"/>
    <property type="project" value="TreeGrafter"/>
</dbReference>
<dbReference type="InterPro" id="IPR003594">
    <property type="entry name" value="HATPase_dom"/>
</dbReference>
<evidence type="ECO:0000256" key="6">
    <source>
        <dbReference type="ARBA" id="ARBA00022777"/>
    </source>
</evidence>
<keyword evidence="4" id="KW-0808">Transferase</keyword>
<keyword evidence="6 10" id="KW-0418">Kinase</keyword>
<dbReference type="InterPro" id="IPR036097">
    <property type="entry name" value="HisK_dim/P_sf"/>
</dbReference>
<comment type="caution">
    <text evidence="10">The sequence shown here is derived from an EMBL/GenBank/DDBJ whole genome shotgun (WGS) entry which is preliminary data.</text>
</comment>
<evidence type="ECO:0000256" key="8">
    <source>
        <dbReference type="SAM" id="Phobius"/>
    </source>
</evidence>
<dbReference type="EMBL" id="JACIBY010000003">
    <property type="protein sequence ID" value="MBB3837856.1"/>
    <property type="molecule type" value="Genomic_DNA"/>
</dbReference>
<dbReference type="SUPFAM" id="SSF47384">
    <property type="entry name" value="Homodimeric domain of signal transducing histidine kinase"/>
    <property type="match status" value="1"/>
</dbReference>
<evidence type="ECO:0000256" key="5">
    <source>
        <dbReference type="ARBA" id="ARBA00022692"/>
    </source>
</evidence>
<organism evidence="10 11">
    <name type="scientific">Runella defluvii</name>
    <dbReference type="NCBI Taxonomy" id="370973"/>
    <lineage>
        <taxon>Bacteria</taxon>
        <taxon>Pseudomonadati</taxon>
        <taxon>Bacteroidota</taxon>
        <taxon>Cytophagia</taxon>
        <taxon>Cytophagales</taxon>
        <taxon>Spirosomataceae</taxon>
        <taxon>Runella</taxon>
    </lineage>
</organism>
<dbReference type="Gene3D" id="1.10.287.130">
    <property type="match status" value="1"/>
</dbReference>
<protein>
    <recommendedName>
        <fullName evidence="2">histidine kinase</fullName>
        <ecNumber evidence="2">2.7.13.3</ecNumber>
    </recommendedName>
</protein>
<dbReference type="RefSeq" id="WP_183972741.1">
    <property type="nucleotide sequence ID" value="NZ_JACIBY010000003.1"/>
</dbReference>
<dbReference type="InterPro" id="IPR036890">
    <property type="entry name" value="HATPase_C_sf"/>
</dbReference>
<sequence>MTLISKATRSFLLACLVALAVGGVSCFWFLHKIMDNEASEQLLHEKEQVEEYVNEIGVLPKRWFSISDSLWAVRTHPPLPMVMGDTVLFSTVQKEYLAYRQLSFGIATLNGYYQVNIRKALYETQGLKQALLLAFSGLSLVLVGLLFFINYRLSRSLWKPFYRTLDTLKTFQLAQKEPLKFRRTSITEFQTLQSNLTKLTNQLRQDYQSLKTFTENASHELQTPLAVIASNLDLLIQAPNLTEEQLERIGNLIETVGNLSKMNHSLLLLTKIENGQFTDSVELDLSSLLSEKIDLWEPLIHDKGLALHQQIAPNVRLNIHKLLVDVLLNNLLGNALKHNQPNGSIRVELTQNTLILSNTGPQPTLPVDQLWERFSKGSSRTDSVGLGLALVKQIADTYHFPISYHFQDGWHRVQLSFNIS</sequence>
<dbReference type="SMART" id="SM00387">
    <property type="entry name" value="HATPase_c"/>
    <property type="match status" value="1"/>
</dbReference>
<keyword evidence="8" id="KW-0472">Membrane</keyword>
<dbReference type="Gene3D" id="3.30.565.10">
    <property type="entry name" value="Histidine kinase-like ATPase, C-terminal domain"/>
    <property type="match status" value="1"/>
</dbReference>
<keyword evidence="7 8" id="KW-1133">Transmembrane helix</keyword>
<accession>A0A7W6EPZ4</accession>
<feature type="transmembrane region" description="Helical" evidence="8">
    <location>
        <begin position="130"/>
        <end position="149"/>
    </location>
</feature>
<dbReference type="PROSITE" id="PS51257">
    <property type="entry name" value="PROKAR_LIPOPROTEIN"/>
    <property type="match status" value="1"/>
</dbReference>
<dbReference type="PANTHER" id="PTHR45436:SF5">
    <property type="entry name" value="SENSOR HISTIDINE KINASE TRCS"/>
    <property type="match status" value="1"/>
</dbReference>
<evidence type="ECO:0000259" key="9">
    <source>
        <dbReference type="PROSITE" id="PS50109"/>
    </source>
</evidence>
<feature type="domain" description="Histidine kinase" evidence="9">
    <location>
        <begin position="216"/>
        <end position="420"/>
    </location>
</feature>
<comment type="catalytic activity">
    <reaction evidence="1">
        <text>ATP + protein L-histidine = ADP + protein N-phospho-L-histidine.</text>
        <dbReference type="EC" id="2.7.13.3"/>
    </reaction>
</comment>
<dbReference type="PROSITE" id="PS50109">
    <property type="entry name" value="HIS_KIN"/>
    <property type="match status" value="1"/>
</dbReference>
<evidence type="ECO:0000313" key="10">
    <source>
        <dbReference type="EMBL" id="MBB3837856.1"/>
    </source>
</evidence>